<dbReference type="Proteomes" id="UP000504606">
    <property type="component" value="Unplaced"/>
</dbReference>
<name>A0A6J1SLT2_FRAOC</name>
<accession>A0A6J1SLT2</accession>
<dbReference type="RefSeq" id="XP_026281708.1">
    <property type="nucleotide sequence ID" value="XM_026425923.2"/>
</dbReference>
<dbReference type="GeneID" id="113208763"/>
<dbReference type="OrthoDB" id="10306767at2759"/>
<sequence length="166" mass="18683">MSLKAVRKWEKAVPQGPKPDNLTVFKGPPPKPFIPTYERTALRPDIKMLVSMDYRRQWFQECGKFHKFTYPRAERGVLQRKHVPKDAWKKTPACINAPPPPLRKAKRWASVTAKVDSGLGDLASQLGQLVPQCGTCQEFHAAAEKCPATKLCDIRKITATALKSMD</sequence>
<protein>
    <submittedName>
        <fullName evidence="3 4">Uncharacterized protein LOC113208763</fullName>
    </submittedName>
</protein>
<organism evidence="2 3">
    <name type="scientific">Frankliniella occidentalis</name>
    <name type="common">Western flower thrips</name>
    <name type="synonym">Euthrips occidentalis</name>
    <dbReference type="NCBI Taxonomy" id="133901"/>
    <lineage>
        <taxon>Eukaryota</taxon>
        <taxon>Metazoa</taxon>
        <taxon>Ecdysozoa</taxon>
        <taxon>Arthropoda</taxon>
        <taxon>Hexapoda</taxon>
        <taxon>Insecta</taxon>
        <taxon>Pterygota</taxon>
        <taxon>Neoptera</taxon>
        <taxon>Paraneoptera</taxon>
        <taxon>Thysanoptera</taxon>
        <taxon>Terebrantia</taxon>
        <taxon>Thripoidea</taxon>
        <taxon>Thripidae</taxon>
        <taxon>Frankliniella</taxon>
    </lineage>
</organism>
<feature type="region of interest" description="Disordered" evidence="1">
    <location>
        <begin position="1"/>
        <end position="22"/>
    </location>
</feature>
<gene>
    <name evidence="3 4" type="primary">LOC113208763</name>
</gene>
<evidence type="ECO:0000313" key="2">
    <source>
        <dbReference type="Proteomes" id="UP000504606"/>
    </source>
</evidence>
<evidence type="ECO:0000313" key="4">
    <source>
        <dbReference type="RefSeq" id="XP_026281709.1"/>
    </source>
</evidence>
<dbReference type="AlphaFoldDB" id="A0A6J1SLT2"/>
<reference evidence="3 4" key="1">
    <citation type="submission" date="2025-04" db="UniProtKB">
        <authorList>
            <consortium name="RefSeq"/>
        </authorList>
    </citation>
    <scope>IDENTIFICATION</scope>
    <source>
        <tissue evidence="3 4">Whole organism</tissue>
    </source>
</reference>
<dbReference type="RefSeq" id="XP_026281709.1">
    <property type="nucleotide sequence ID" value="XM_026425924.2"/>
</dbReference>
<proteinExistence type="predicted"/>
<evidence type="ECO:0000313" key="3">
    <source>
        <dbReference type="RefSeq" id="XP_026281708.1"/>
    </source>
</evidence>
<keyword evidence="2" id="KW-1185">Reference proteome</keyword>
<evidence type="ECO:0000256" key="1">
    <source>
        <dbReference type="SAM" id="MobiDB-lite"/>
    </source>
</evidence>
<dbReference type="KEGG" id="foc:113208763"/>